<evidence type="ECO:0000313" key="2">
    <source>
        <dbReference type="Proteomes" id="UP000249645"/>
    </source>
</evidence>
<dbReference type="NCBIfam" id="TIGR00333">
    <property type="entry name" value="nrdI"/>
    <property type="match status" value="1"/>
</dbReference>
<dbReference type="InterPro" id="IPR029039">
    <property type="entry name" value="Flavoprotein-like_sf"/>
</dbReference>
<protein>
    <submittedName>
        <fullName evidence="1">Class Ib ribonucleoside-diphosphate reductase assembly flavoprotein NrdI</fullName>
    </submittedName>
</protein>
<reference evidence="1 2" key="1">
    <citation type="submission" date="2017-11" db="EMBL/GenBank/DDBJ databases">
        <title>Infants hospitalized years apart are colonized by the same room-sourced microbial strains.</title>
        <authorList>
            <person name="Brooks B."/>
            <person name="Olm M.R."/>
            <person name="Firek B.A."/>
            <person name="Baker R."/>
            <person name="Thomas B.C."/>
            <person name="Morowitz M.J."/>
            <person name="Banfield J.F."/>
        </authorList>
    </citation>
    <scope>NUCLEOTIDE SEQUENCE [LARGE SCALE GENOMIC DNA]</scope>
    <source>
        <strain evidence="1">S2_009_000_R2_76</strain>
    </source>
</reference>
<name>A0A2W5F8G0_9SPHI</name>
<dbReference type="AlphaFoldDB" id="A0A2W5F8G0"/>
<evidence type="ECO:0000313" key="1">
    <source>
        <dbReference type="EMBL" id="PZP52305.1"/>
    </source>
</evidence>
<dbReference type="Gene3D" id="3.40.50.360">
    <property type="match status" value="1"/>
</dbReference>
<sequence length="123" mass="14174">MIIYYDSLTGNTKRFVEKVQKQRPDWEIIKIKPKEKIDRPGHLITFTIGIGNIPLTTTVFVKNNKDYILSVSSTGNRNWGENFGLAADKISKHYKIPFLMKVEMSGLQTDVEDFIQLVEKLKV</sequence>
<organism evidence="1 2">
    <name type="scientific">Pseudopedobacter saltans</name>
    <dbReference type="NCBI Taxonomy" id="151895"/>
    <lineage>
        <taxon>Bacteria</taxon>
        <taxon>Pseudomonadati</taxon>
        <taxon>Bacteroidota</taxon>
        <taxon>Sphingobacteriia</taxon>
        <taxon>Sphingobacteriales</taxon>
        <taxon>Sphingobacteriaceae</taxon>
        <taxon>Pseudopedobacter</taxon>
    </lineage>
</organism>
<dbReference type="PANTHER" id="PTHR37297">
    <property type="entry name" value="PROTEIN NRDI"/>
    <property type="match status" value="1"/>
</dbReference>
<dbReference type="SUPFAM" id="SSF52218">
    <property type="entry name" value="Flavoproteins"/>
    <property type="match status" value="1"/>
</dbReference>
<dbReference type="InterPro" id="IPR004465">
    <property type="entry name" value="RNR_NrdI"/>
</dbReference>
<dbReference type="PIRSF" id="PIRSF005087">
    <property type="entry name" value="NrdI"/>
    <property type="match status" value="1"/>
</dbReference>
<dbReference type="Proteomes" id="UP000249645">
    <property type="component" value="Unassembled WGS sequence"/>
</dbReference>
<proteinExistence type="predicted"/>
<comment type="caution">
    <text evidence="1">The sequence shown here is derived from an EMBL/GenBank/DDBJ whole genome shotgun (WGS) entry which is preliminary data.</text>
</comment>
<dbReference type="EMBL" id="QFOI01000007">
    <property type="protein sequence ID" value="PZP52305.1"/>
    <property type="molecule type" value="Genomic_DNA"/>
</dbReference>
<accession>A0A2W5F8G0</accession>
<gene>
    <name evidence="1" type="primary">nrdI</name>
    <name evidence="1" type="ORF">DI598_00940</name>
</gene>
<dbReference type="PANTHER" id="PTHR37297:SF1">
    <property type="entry name" value="PROTEIN NRDI"/>
    <property type="match status" value="1"/>
</dbReference>
<dbReference type="Pfam" id="PF07972">
    <property type="entry name" value="Flavodoxin_NdrI"/>
    <property type="match status" value="1"/>
</dbReference>
<dbReference type="GO" id="GO:0010181">
    <property type="term" value="F:FMN binding"/>
    <property type="evidence" value="ECO:0007669"/>
    <property type="project" value="InterPro"/>
</dbReference>